<dbReference type="Proteomes" id="UP000472277">
    <property type="component" value="Chromosome 3"/>
</dbReference>
<dbReference type="GO" id="GO:0005198">
    <property type="term" value="F:structural molecule activity"/>
    <property type="evidence" value="ECO:0007669"/>
    <property type="project" value="InterPro"/>
</dbReference>
<dbReference type="InterPro" id="IPR000633">
    <property type="entry name" value="Vinculin_CS"/>
</dbReference>
<dbReference type="GO" id="GO:0005634">
    <property type="term" value="C:nucleus"/>
    <property type="evidence" value="ECO:0007669"/>
    <property type="project" value="UniProtKB-SubCell"/>
</dbReference>
<evidence type="ECO:0000256" key="12">
    <source>
        <dbReference type="ARBA" id="ARBA00023242"/>
    </source>
</evidence>
<feature type="region of interest" description="Disordered" evidence="14">
    <location>
        <begin position="883"/>
        <end position="925"/>
    </location>
</feature>
<dbReference type="SUPFAM" id="SSF47220">
    <property type="entry name" value="alpha-catenin/vinculin-like"/>
    <property type="match status" value="4"/>
</dbReference>
<dbReference type="Pfam" id="PF01044">
    <property type="entry name" value="Vinculin"/>
    <property type="match status" value="1"/>
</dbReference>
<reference evidence="15" key="1">
    <citation type="submission" date="2025-08" db="UniProtKB">
        <authorList>
            <consortium name="Ensembl"/>
        </authorList>
    </citation>
    <scope>IDENTIFICATION</scope>
</reference>
<name>A0A674CEM9_SALTR</name>
<evidence type="ECO:0000256" key="2">
    <source>
        <dbReference type="ARBA" id="ARBA00004245"/>
    </source>
</evidence>
<dbReference type="GO" id="GO:0051015">
    <property type="term" value="F:actin filament binding"/>
    <property type="evidence" value="ECO:0007669"/>
    <property type="project" value="InterPro"/>
</dbReference>
<dbReference type="AlphaFoldDB" id="A0A674CEM9"/>
<reference evidence="15" key="2">
    <citation type="submission" date="2025-09" db="UniProtKB">
        <authorList>
            <consortium name="Ensembl"/>
        </authorList>
    </citation>
    <scope>IDENTIFICATION</scope>
</reference>
<evidence type="ECO:0000256" key="5">
    <source>
        <dbReference type="ARBA" id="ARBA00008376"/>
    </source>
</evidence>
<dbReference type="GO" id="GO:0016477">
    <property type="term" value="P:cell migration"/>
    <property type="evidence" value="ECO:0007669"/>
    <property type="project" value="TreeGrafter"/>
</dbReference>
<dbReference type="InterPro" id="IPR036723">
    <property type="entry name" value="Alpha-catenin/vinculin-like_sf"/>
</dbReference>
<organism evidence="15 16">
    <name type="scientific">Salmo trutta</name>
    <name type="common">Brown trout</name>
    <dbReference type="NCBI Taxonomy" id="8032"/>
    <lineage>
        <taxon>Eukaryota</taxon>
        <taxon>Metazoa</taxon>
        <taxon>Chordata</taxon>
        <taxon>Craniata</taxon>
        <taxon>Vertebrata</taxon>
        <taxon>Euteleostomi</taxon>
        <taxon>Actinopterygii</taxon>
        <taxon>Neopterygii</taxon>
        <taxon>Teleostei</taxon>
        <taxon>Protacanthopterygii</taxon>
        <taxon>Salmoniformes</taxon>
        <taxon>Salmonidae</taxon>
        <taxon>Salmoninae</taxon>
        <taxon>Salmo</taxon>
    </lineage>
</organism>
<sequence length="925" mass="102499">MTAINTANINFKWDPKSLEIRTLAVERLLEPLVTQVTTLVNSSNKGPSNKKKGRSKKAHVLAASVETATLNFLDKGEKIAKESQFLKDELTAAVEDVRKQGESMKQASGEFAEDPCSSVKRGNMVRAARALLSAVTHLLVLADMSDVYKLLLQLKLVEENLVKVRNAGTEQDLGIQYKALKPEVDKLNMMAAKRQQELKDVHHKDQMAAARGVLQRNIPMLYTASRACLQHPDVAAYKANRDLIYKQLQHAVSGISNAAQATASDDAAFNHPAGGGELAYALNNFDKQIIVDPLAFSEERFRPSLEERLESIISGAALMADSSCTRDDRRERIVAECNSVRQALQDLLSEYMGNPLSSHGKDKSDALNTAIDRMTKKTRDLRRQLRKAVMDHVSDSFLETNVPLLVLIEAAKNGNEKEVKEYAQVFREHANKLIEVANLACSISNNEEGVKLVRMAASQLETLCPQVINAALALAAKPNSKVAQDNMDLFKDSWEKQVRVLTDAVDDITSIDDFLCVSENHILEDVNKCVIALQEKDVDGLDRTAGAIRGRAARVVHVVTCEMDNYEPGVYTEKVLEATKLLTNTVMPRFTEQVEAAVEALSANPTLPVDENEFIDASRLVYDGVRDIRKAVLMIRTPEELDDSDFETEDFDVRSRTSVQTEDDQLIAGQSARAIMAQLPQEQKAKIAEQVASFQEEKSKLDAEVSKWDDSGNDIIVLAKQMCMIMMEMTDFTRGKGPLKNTSDVISAAKKIAEAGSRMDKLGRTIADQCPDSACKQDLLAYLQRIALYCHQLNICSKVKAEVQNLGGELVVSGVRTDVFYACFVIFFILDSAMSLIQAAKNLMNTVVSTVKASYVASTKYQKSMAMQSLNMPAISWKMKAPEKKPLVKREKQEDGSNNKVKRSSQKKHINPVQALSEFKAMDSI</sequence>
<dbReference type="FunFam" id="1.20.120.230:FF:000012">
    <property type="entry name" value="Catenin alpha-2 isoform 1"/>
    <property type="match status" value="1"/>
</dbReference>
<keyword evidence="9" id="KW-0965">Cell junction</keyword>
<dbReference type="GO" id="GO:0015629">
    <property type="term" value="C:actin cytoskeleton"/>
    <property type="evidence" value="ECO:0007669"/>
    <property type="project" value="InterPro"/>
</dbReference>
<evidence type="ECO:0000256" key="3">
    <source>
        <dbReference type="ARBA" id="ARBA00004413"/>
    </source>
</evidence>
<dbReference type="FunFam" id="1.20.120.230:FF:000011">
    <property type="entry name" value="Catenin alpha 1"/>
    <property type="match status" value="1"/>
</dbReference>
<dbReference type="FunFam" id="1.20.120.230:FF:000007">
    <property type="entry name" value="Catenin alpha 1"/>
    <property type="match status" value="1"/>
</dbReference>
<evidence type="ECO:0000256" key="8">
    <source>
        <dbReference type="ARBA" id="ARBA00022889"/>
    </source>
</evidence>
<dbReference type="Gene3D" id="1.20.120.230">
    <property type="entry name" value="Alpha-catenin/vinculin-like"/>
    <property type="match status" value="5"/>
</dbReference>
<keyword evidence="6" id="KW-1003">Cell membrane</keyword>
<evidence type="ECO:0000256" key="11">
    <source>
        <dbReference type="ARBA" id="ARBA00023212"/>
    </source>
</evidence>
<protein>
    <recommendedName>
        <fullName evidence="13">Catenin alpha-1</fullName>
    </recommendedName>
</protein>
<dbReference type="InterPro" id="IPR006077">
    <property type="entry name" value="Vinculin/catenin"/>
</dbReference>
<dbReference type="GO" id="GO:0045296">
    <property type="term" value="F:cadherin binding"/>
    <property type="evidence" value="ECO:0007669"/>
    <property type="project" value="InterPro"/>
</dbReference>
<keyword evidence="8" id="KW-0130">Cell adhesion</keyword>
<evidence type="ECO:0000256" key="4">
    <source>
        <dbReference type="ARBA" id="ARBA00004536"/>
    </source>
</evidence>
<keyword evidence="10" id="KW-0472">Membrane</keyword>
<proteinExistence type="inferred from homology"/>
<keyword evidence="12" id="KW-0539">Nucleus</keyword>
<dbReference type="GO" id="GO:0005912">
    <property type="term" value="C:adherens junction"/>
    <property type="evidence" value="ECO:0007669"/>
    <property type="project" value="UniProtKB-SubCell"/>
</dbReference>
<feature type="compositionally biased region" description="Basic residues" evidence="14">
    <location>
        <begin position="900"/>
        <end position="910"/>
    </location>
</feature>
<dbReference type="FunFam" id="1.20.120.230:FF:000006">
    <property type="entry name" value="Catenin alpha 1"/>
    <property type="match status" value="1"/>
</dbReference>
<keyword evidence="16" id="KW-1185">Reference proteome</keyword>
<evidence type="ECO:0000313" key="15">
    <source>
        <dbReference type="Ensembl" id="ENSSTUP00000081676.1"/>
    </source>
</evidence>
<dbReference type="GO" id="GO:0098609">
    <property type="term" value="P:cell-cell adhesion"/>
    <property type="evidence" value="ECO:0007669"/>
    <property type="project" value="TreeGrafter"/>
</dbReference>
<dbReference type="GO" id="GO:0016342">
    <property type="term" value="C:catenin complex"/>
    <property type="evidence" value="ECO:0007669"/>
    <property type="project" value="TreeGrafter"/>
</dbReference>
<evidence type="ECO:0000256" key="13">
    <source>
        <dbReference type="ARBA" id="ARBA00044775"/>
    </source>
</evidence>
<evidence type="ECO:0000256" key="6">
    <source>
        <dbReference type="ARBA" id="ARBA00022475"/>
    </source>
</evidence>
<gene>
    <name evidence="15" type="primary">LOC115166529</name>
</gene>
<comment type="similarity">
    <text evidence="5">Belongs to the vinculin/alpha-catenin family.</text>
</comment>
<evidence type="ECO:0000256" key="14">
    <source>
        <dbReference type="SAM" id="MobiDB-lite"/>
    </source>
</evidence>
<evidence type="ECO:0000256" key="10">
    <source>
        <dbReference type="ARBA" id="ARBA00023136"/>
    </source>
</evidence>
<dbReference type="InterPro" id="IPR001033">
    <property type="entry name" value="Alpha_catenin"/>
</dbReference>
<dbReference type="Ensembl" id="ENSSTUT00000086923.1">
    <property type="protein sequence ID" value="ENSSTUP00000081676.1"/>
    <property type="gene ID" value="ENSSTUG00000035320.1"/>
</dbReference>
<dbReference type="FunFam" id="1.20.120.230:FF:000008">
    <property type="entry name" value="Catenin alpha 1"/>
    <property type="match status" value="1"/>
</dbReference>
<dbReference type="GO" id="GO:0008013">
    <property type="term" value="F:beta-catenin binding"/>
    <property type="evidence" value="ECO:0007669"/>
    <property type="project" value="TreeGrafter"/>
</dbReference>
<accession>A0A674CEM9</accession>
<dbReference type="Gene3D" id="6.10.250.2510">
    <property type="match status" value="1"/>
</dbReference>
<keyword evidence="7" id="KW-0963">Cytoplasm</keyword>
<dbReference type="PRINTS" id="PR00805">
    <property type="entry name" value="ALPHACATENIN"/>
</dbReference>
<comment type="subcellular location">
    <subcellularLocation>
        <location evidence="4">Cell junction</location>
        <location evidence="4">Adherens junction</location>
    </subcellularLocation>
    <subcellularLocation>
        <location evidence="3">Cell membrane</location>
        <topology evidence="3">Peripheral membrane protein</topology>
        <orientation evidence="3">Cytoplasmic side</orientation>
    </subcellularLocation>
    <subcellularLocation>
        <location evidence="2">Cytoplasm</location>
        <location evidence="2">Cytoskeleton</location>
    </subcellularLocation>
    <subcellularLocation>
        <location evidence="1">Nucleus</location>
    </subcellularLocation>
</comment>
<dbReference type="PANTHER" id="PTHR18914">
    <property type="entry name" value="ALPHA CATENIN"/>
    <property type="match status" value="1"/>
</dbReference>
<keyword evidence="11" id="KW-0206">Cytoskeleton</keyword>
<dbReference type="GeneTree" id="ENSGT01030000234543"/>
<evidence type="ECO:0000313" key="16">
    <source>
        <dbReference type="Proteomes" id="UP000472277"/>
    </source>
</evidence>
<feature type="compositionally biased region" description="Basic and acidic residues" evidence="14">
    <location>
        <begin position="883"/>
        <end position="897"/>
    </location>
</feature>
<evidence type="ECO:0000256" key="9">
    <source>
        <dbReference type="ARBA" id="ARBA00022949"/>
    </source>
</evidence>
<dbReference type="PROSITE" id="PS00663">
    <property type="entry name" value="VINCULIN_1"/>
    <property type="match status" value="1"/>
</dbReference>
<evidence type="ECO:0000256" key="1">
    <source>
        <dbReference type="ARBA" id="ARBA00004123"/>
    </source>
</evidence>
<evidence type="ECO:0000256" key="7">
    <source>
        <dbReference type="ARBA" id="ARBA00022490"/>
    </source>
</evidence>
<dbReference type="PANTHER" id="PTHR18914:SF24">
    <property type="entry name" value="CATENIN ALPHA-1"/>
    <property type="match status" value="1"/>
</dbReference>